<reference evidence="3 4" key="1">
    <citation type="journal article" date="2011" name="Stand. Genomic Sci.">
        <title>Non-contiguous finished genome sequence and contextual data of the filamentous soil bacterium Ktedonobacter racemifer type strain (SOSP1-21).</title>
        <authorList>
            <person name="Chang Y.J."/>
            <person name="Land M."/>
            <person name="Hauser L."/>
            <person name="Chertkov O."/>
            <person name="Del Rio T.G."/>
            <person name="Nolan M."/>
            <person name="Copeland A."/>
            <person name="Tice H."/>
            <person name="Cheng J.F."/>
            <person name="Lucas S."/>
            <person name="Han C."/>
            <person name="Goodwin L."/>
            <person name="Pitluck S."/>
            <person name="Ivanova N."/>
            <person name="Ovchinikova G."/>
            <person name="Pati A."/>
            <person name="Chen A."/>
            <person name="Palaniappan K."/>
            <person name="Mavromatis K."/>
            <person name="Liolios K."/>
            <person name="Brettin T."/>
            <person name="Fiebig A."/>
            <person name="Rohde M."/>
            <person name="Abt B."/>
            <person name="Goker M."/>
            <person name="Detter J.C."/>
            <person name="Woyke T."/>
            <person name="Bristow J."/>
            <person name="Eisen J.A."/>
            <person name="Markowitz V."/>
            <person name="Hugenholtz P."/>
            <person name="Kyrpides N.C."/>
            <person name="Klenk H.P."/>
            <person name="Lapidus A."/>
        </authorList>
    </citation>
    <scope>NUCLEOTIDE SEQUENCE [LARGE SCALE GENOMIC DNA]</scope>
    <source>
        <strain evidence="4">DSM 44963</strain>
    </source>
</reference>
<comment type="caution">
    <text evidence="3">The sequence shown here is derived from an EMBL/GenBank/DDBJ whole genome shotgun (WGS) entry which is preliminary data.</text>
</comment>
<feature type="transmembrane region" description="Helical" evidence="1">
    <location>
        <begin position="187"/>
        <end position="210"/>
    </location>
</feature>
<dbReference type="Gene3D" id="1.10.10.1320">
    <property type="entry name" value="Anti-sigma factor, zinc-finger domain"/>
    <property type="match status" value="1"/>
</dbReference>
<evidence type="ECO:0000313" key="4">
    <source>
        <dbReference type="Proteomes" id="UP000004508"/>
    </source>
</evidence>
<feature type="transmembrane region" description="Helical" evidence="1">
    <location>
        <begin position="288"/>
        <end position="309"/>
    </location>
</feature>
<feature type="transmembrane region" description="Helical" evidence="1">
    <location>
        <begin position="222"/>
        <end position="242"/>
    </location>
</feature>
<dbReference type="RefSeq" id="WP_007909694.1">
    <property type="nucleotide sequence ID" value="NZ_ADVG01000002.1"/>
</dbReference>
<feature type="transmembrane region" description="Helical" evidence="1">
    <location>
        <begin position="249"/>
        <end position="268"/>
    </location>
</feature>
<dbReference type="Pfam" id="PF13490">
    <property type="entry name" value="zf-HC2"/>
    <property type="match status" value="1"/>
</dbReference>
<dbReference type="Proteomes" id="UP000004508">
    <property type="component" value="Unassembled WGS sequence"/>
</dbReference>
<keyword evidence="1" id="KW-0472">Membrane</keyword>
<feature type="transmembrane region" description="Helical" evidence="1">
    <location>
        <begin position="122"/>
        <end position="141"/>
    </location>
</feature>
<feature type="transmembrane region" description="Helical" evidence="1">
    <location>
        <begin position="147"/>
        <end position="166"/>
    </location>
</feature>
<gene>
    <name evidence="3" type="ORF">Krac_7135</name>
</gene>
<organism evidence="3 4">
    <name type="scientific">Ktedonobacter racemifer DSM 44963</name>
    <dbReference type="NCBI Taxonomy" id="485913"/>
    <lineage>
        <taxon>Bacteria</taxon>
        <taxon>Bacillati</taxon>
        <taxon>Chloroflexota</taxon>
        <taxon>Ktedonobacteria</taxon>
        <taxon>Ktedonobacterales</taxon>
        <taxon>Ktedonobacteraceae</taxon>
        <taxon>Ktedonobacter</taxon>
    </lineage>
</organism>
<dbReference type="STRING" id="485913.Krac_7135"/>
<feature type="domain" description="Putative zinc-finger" evidence="2">
    <location>
        <begin position="23"/>
        <end position="46"/>
    </location>
</feature>
<keyword evidence="4" id="KW-1185">Reference proteome</keyword>
<evidence type="ECO:0000259" key="2">
    <source>
        <dbReference type="Pfam" id="PF13490"/>
    </source>
</evidence>
<proteinExistence type="predicted"/>
<dbReference type="AlphaFoldDB" id="D6TR09"/>
<evidence type="ECO:0000256" key="1">
    <source>
        <dbReference type="SAM" id="Phobius"/>
    </source>
</evidence>
<dbReference type="InterPro" id="IPR041916">
    <property type="entry name" value="Anti_sigma_zinc_sf"/>
</dbReference>
<dbReference type="OrthoDB" id="162351at2"/>
<name>D6TR09_KTERA</name>
<dbReference type="EMBL" id="ADVG01000002">
    <property type="protein sequence ID" value="EFH85880.1"/>
    <property type="molecule type" value="Genomic_DNA"/>
</dbReference>
<keyword evidence="1 3" id="KW-0812">Transmembrane</keyword>
<accession>D6TR09</accession>
<evidence type="ECO:0000313" key="3">
    <source>
        <dbReference type="EMBL" id="EFH85880.1"/>
    </source>
</evidence>
<dbReference type="InterPro" id="IPR027383">
    <property type="entry name" value="Znf_put"/>
</dbReference>
<sequence>MTLHHEHHFSRSTCPVDQLEWLANRTLSAEEQSTVEAHLAGCASCQAEVRAWTQLRQAMRGVSAQTPEPRYDLFMQIEQQIDLRPSVPPWFRLHLLLQACWFALTVCGEHFWMQARLIRRDLFWMPLFIVPLVSLMVYLPPWQHSPGTAALLAALLTALGMAFLYGQEVDPAREMTLVTLTSPRLVLGVRCCLVFGYDLLLNCGLVLPFLAVQGIVTPTWFLANWLAPLCCLSAIALLLSILVNASTAVLVCIALWALRLFSSVQAFLLGGGQTLPQTPGLQQYENFWHQGPLLVMVAALALLLSFTLLERKEHFAR</sequence>
<protein>
    <submittedName>
        <fullName evidence="3">Putative transmembrane anti-sigma factor</fullName>
    </submittedName>
</protein>
<dbReference type="InParanoid" id="D6TR09"/>
<keyword evidence="1" id="KW-1133">Transmembrane helix</keyword>